<dbReference type="GO" id="GO:0005506">
    <property type="term" value="F:iron ion binding"/>
    <property type="evidence" value="ECO:0007669"/>
    <property type="project" value="UniProtKB-UniRule"/>
</dbReference>
<dbReference type="KEGG" id="phm:PSMK_13170"/>
<dbReference type="GO" id="GO:0061711">
    <property type="term" value="F:tRNA N(6)-L-threonylcarbamoyladenine synthase activity"/>
    <property type="evidence" value="ECO:0007669"/>
    <property type="project" value="UniProtKB-EC"/>
</dbReference>
<keyword evidence="10" id="KW-1185">Reference proteome</keyword>
<dbReference type="OrthoDB" id="9806197at2"/>
<dbReference type="EMBL" id="AP012338">
    <property type="protein sequence ID" value="BAM03476.1"/>
    <property type="molecule type" value="Genomic_DNA"/>
</dbReference>
<keyword evidence="1 7" id="KW-0808">Transferase</keyword>
<keyword evidence="3 7" id="KW-0479">Metal-binding</keyword>
<dbReference type="PANTHER" id="PTHR11735:SF6">
    <property type="entry name" value="TRNA N6-ADENOSINE THREONYLCARBAMOYLTRANSFERASE, MITOCHONDRIAL"/>
    <property type="match status" value="1"/>
</dbReference>
<feature type="binding site" evidence="7">
    <location>
        <position position="121"/>
    </location>
    <ligand>
        <name>Fe cation</name>
        <dbReference type="ChEBI" id="CHEBI:24875"/>
    </ligand>
</feature>
<gene>
    <name evidence="7" type="primary">tsaD</name>
    <name evidence="9" type="synonym">gcp</name>
    <name evidence="9" type="ordered locus">PSMK_13170</name>
</gene>
<proteinExistence type="inferred from homology"/>
<dbReference type="GO" id="GO:0005737">
    <property type="term" value="C:cytoplasm"/>
    <property type="evidence" value="ECO:0007669"/>
    <property type="project" value="UniProtKB-SubCell"/>
</dbReference>
<evidence type="ECO:0000256" key="2">
    <source>
        <dbReference type="ARBA" id="ARBA00022694"/>
    </source>
</evidence>
<accession>I0IDY8</accession>
<evidence type="ECO:0000313" key="9">
    <source>
        <dbReference type="EMBL" id="BAM03476.1"/>
    </source>
</evidence>
<dbReference type="InterPro" id="IPR000905">
    <property type="entry name" value="Gcp-like_dom"/>
</dbReference>
<protein>
    <recommendedName>
        <fullName evidence="7">tRNA N6-adenosine threonylcarbamoyltransferase</fullName>
        <ecNumber evidence="7">2.3.1.234</ecNumber>
    </recommendedName>
    <alternativeName>
        <fullName evidence="7">N6-L-threonylcarbamoyladenine synthase</fullName>
        <shortName evidence="7">t(6)A synthase</shortName>
    </alternativeName>
    <alternativeName>
        <fullName evidence="7">t(6)A37 threonylcarbamoyladenosine biosynthesis protein TsaD</fullName>
    </alternativeName>
    <alternativeName>
        <fullName evidence="7">tRNA threonylcarbamoyladenosine biosynthesis protein TsaD</fullName>
    </alternativeName>
</protein>
<dbReference type="AlphaFoldDB" id="I0IDY8"/>
<comment type="similarity">
    <text evidence="7">Belongs to the KAE1 / TsaD family.</text>
</comment>
<comment type="function">
    <text evidence="7">Required for the formation of a threonylcarbamoyl group on adenosine at position 37 (t(6)A37) in tRNAs that read codons beginning with adenine. Is involved in the transfer of the threonylcarbamoyl moiety of threonylcarbamoyl-AMP (TC-AMP) to the N6 group of A37, together with TsaE and TsaB. TsaD likely plays a direct catalytic role in this reaction.</text>
</comment>
<dbReference type="SUPFAM" id="SSF53067">
    <property type="entry name" value="Actin-like ATPase domain"/>
    <property type="match status" value="1"/>
</dbReference>
<feature type="binding site" evidence="7">
    <location>
        <begin position="155"/>
        <end position="159"/>
    </location>
    <ligand>
        <name>substrate</name>
    </ligand>
</feature>
<sequence>MSRPGRSLILGIETSCDETAAAVVENGWLVRGARVATQHELHRPYGGVVPELASRAHVDVLTPTLAGAIEASGVDAADLTAIAVGNRPGLVGSLVVGVAAAKAMSWSLGVPLLGVDHVLAHLVAARLREPAKVSGTFVAAAEAPDTPDLPQLGLVVSGGHTSLYAVPDAGSPRVLGSTLDDAVGEAFDKAAKILGLGHPGGPAIERLAAGVTREAADARVRLPRSLLGRGSLDFSFSGLKTALLYAVRGQPEKGPDGKTRFPRSEADLPEAERAALAAAFQFAAVDVIVKKLGRALEALAAEGTPPGAVVLGGGVSANRHLRERVTAWAEARGLPCRLPAPAHCVDNGAMIAAAGHDLLLAGDLADLRLPAVSTGPR</sequence>
<dbReference type="NCBIfam" id="TIGR03723">
    <property type="entry name" value="T6A_TsaD_YgjD"/>
    <property type="match status" value="1"/>
</dbReference>
<dbReference type="PRINTS" id="PR00789">
    <property type="entry name" value="OSIALOPTASE"/>
</dbReference>
<dbReference type="EC" id="2.3.1.234" evidence="7"/>
<feature type="binding site" evidence="7">
    <location>
        <position position="318"/>
    </location>
    <ligand>
        <name>substrate</name>
    </ligand>
</feature>
<evidence type="ECO:0000256" key="5">
    <source>
        <dbReference type="ARBA" id="ARBA00023315"/>
    </source>
</evidence>
<dbReference type="InterPro" id="IPR043129">
    <property type="entry name" value="ATPase_NBD"/>
</dbReference>
<evidence type="ECO:0000256" key="7">
    <source>
        <dbReference type="HAMAP-Rule" id="MF_01445"/>
    </source>
</evidence>
<comment type="subcellular location">
    <subcellularLocation>
        <location evidence="7">Cytoplasm</location>
    </subcellularLocation>
</comment>
<comment type="cofactor">
    <cofactor evidence="7">
        <name>Fe(2+)</name>
        <dbReference type="ChEBI" id="CHEBI:29033"/>
    </cofactor>
    <text evidence="7">Binds 1 Fe(2+) ion per subunit.</text>
</comment>
<dbReference type="HOGENOM" id="CLU_023208_0_2_0"/>
<dbReference type="RefSeq" id="WP_014436695.1">
    <property type="nucleotide sequence ID" value="NC_017080.1"/>
</dbReference>
<keyword evidence="9" id="KW-0378">Hydrolase</keyword>
<feature type="binding site" evidence="7">
    <location>
        <position position="201"/>
    </location>
    <ligand>
        <name>substrate</name>
    </ligand>
</feature>
<keyword evidence="2 7" id="KW-0819">tRNA processing</keyword>
<feature type="domain" description="Gcp-like" evidence="8">
    <location>
        <begin position="33"/>
        <end position="352"/>
    </location>
</feature>
<comment type="catalytic activity">
    <reaction evidence="6 7">
        <text>L-threonylcarbamoyladenylate + adenosine(37) in tRNA = N(6)-L-threonylcarbamoyladenosine(37) in tRNA + AMP + H(+)</text>
        <dbReference type="Rhea" id="RHEA:37059"/>
        <dbReference type="Rhea" id="RHEA-COMP:10162"/>
        <dbReference type="Rhea" id="RHEA-COMP:10163"/>
        <dbReference type="ChEBI" id="CHEBI:15378"/>
        <dbReference type="ChEBI" id="CHEBI:73682"/>
        <dbReference type="ChEBI" id="CHEBI:74411"/>
        <dbReference type="ChEBI" id="CHEBI:74418"/>
        <dbReference type="ChEBI" id="CHEBI:456215"/>
        <dbReference type="EC" id="2.3.1.234"/>
    </reaction>
</comment>
<feature type="binding site" evidence="7">
    <location>
        <position position="205"/>
    </location>
    <ligand>
        <name>substrate</name>
    </ligand>
</feature>
<dbReference type="FunFam" id="3.30.420.40:FF:000012">
    <property type="entry name" value="tRNA N6-adenosine threonylcarbamoyltransferase"/>
    <property type="match status" value="1"/>
</dbReference>
<evidence type="ECO:0000259" key="8">
    <source>
        <dbReference type="Pfam" id="PF00814"/>
    </source>
</evidence>
<feature type="binding site" evidence="7">
    <location>
        <position position="188"/>
    </location>
    <ligand>
        <name>substrate</name>
    </ligand>
</feature>
<dbReference type="InterPro" id="IPR017861">
    <property type="entry name" value="KAE1/TsaD"/>
</dbReference>
<dbReference type="PATRIC" id="fig|1142394.8.peg.1354"/>
<dbReference type="Proteomes" id="UP000007881">
    <property type="component" value="Chromosome"/>
</dbReference>
<keyword evidence="5 7" id="KW-0012">Acyltransferase</keyword>
<dbReference type="STRING" id="1142394.PSMK_13170"/>
<evidence type="ECO:0000256" key="6">
    <source>
        <dbReference type="ARBA" id="ARBA00048117"/>
    </source>
</evidence>
<evidence type="ECO:0000256" key="3">
    <source>
        <dbReference type="ARBA" id="ARBA00022723"/>
    </source>
</evidence>
<evidence type="ECO:0000313" key="10">
    <source>
        <dbReference type="Proteomes" id="UP000007881"/>
    </source>
</evidence>
<reference evidence="9 10" key="1">
    <citation type="submission" date="2012-02" db="EMBL/GenBank/DDBJ databases">
        <title>Complete genome sequence of Phycisphaera mikurensis NBRC 102666.</title>
        <authorList>
            <person name="Ankai A."/>
            <person name="Hosoyama A."/>
            <person name="Terui Y."/>
            <person name="Sekine M."/>
            <person name="Fukai R."/>
            <person name="Kato Y."/>
            <person name="Nakamura S."/>
            <person name="Yamada-Narita S."/>
            <person name="Kawakoshi A."/>
            <person name="Fukunaga Y."/>
            <person name="Yamazaki S."/>
            <person name="Fujita N."/>
        </authorList>
    </citation>
    <scope>NUCLEOTIDE SEQUENCE [LARGE SCALE GENOMIC DNA]</scope>
    <source>
        <strain evidence="10">NBRC 102666 / KCTC 22515 / FYK2301M01</strain>
    </source>
</reference>
<dbReference type="InterPro" id="IPR022450">
    <property type="entry name" value="TsaD"/>
</dbReference>
<dbReference type="PROSITE" id="PS01016">
    <property type="entry name" value="GLYCOPROTEASE"/>
    <property type="match status" value="1"/>
</dbReference>
<dbReference type="PANTHER" id="PTHR11735">
    <property type="entry name" value="TRNA N6-ADENOSINE THREONYLCARBAMOYLTRANSFERASE"/>
    <property type="match status" value="1"/>
</dbReference>
<keyword evidence="7" id="KW-0963">Cytoplasm</keyword>
<dbReference type="InterPro" id="IPR017860">
    <property type="entry name" value="Peptidase_M22_CS"/>
</dbReference>
<evidence type="ECO:0000256" key="4">
    <source>
        <dbReference type="ARBA" id="ARBA00023004"/>
    </source>
</evidence>
<feature type="binding site" evidence="7">
    <location>
        <position position="117"/>
    </location>
    <ligand>
        <name>Fe cation</name>
        <dbReference type="ChEBI" id="CHEBI:24875"/>
    </ligand>
</feature>
<dbReference type="eggNOG" id="COG0533">
    <property type="taxonomic scope" value="Bacteria"/>
</dbReference>
<dbReference type="Gene3D" id="3.30.420.40">
    <property type="match status" value="2"/>
</dbReference>
<organism evidence="9 10">
    <name type="scientific">Phycisphaera mikurensis (strain NBRC 102666 / KCTC 22515 / FYK2301M01)</name>
    <dbReference type="NCBI Taxonomy" id="1142394"/>
    <lineage>
        <taxon>Bacteria</taxon>
        <taxon>Pseudomonadati</taxon>
        <taxon>Planctomycetota</taxon>
        <taxon>Phycisphaerae</taxon>
        <taxon>Phycisphaerales</taxon>
        <taxon>Phycisphaeraceae</taxon>
        <taxon>Phycisphaera</taxon>
    </lineage>
</organism>
<name>I0IDY8_PHYMF</name>
<dbReference type="Pfam" id="PF00814">
    <property type="entry name" value="TsaD"/>
    <property type="match status" value="1"/>
</dbReference>
<feature type="binding site" evidence="7">
    <location>
        <position position="346"/>
    </location>
    <ligand>
        <name>Fe cation</name>
        <dbReference type="ChEBI" id="CHEBI:24875"/>
    </ligand>
</feature>
<dbReference type="GO" id="GO:0016787">
    <property type="term" value="F:hydrolase activity"/>
    <property type="evidence" value="ECO:0007669"/>
    <property type="project" value="UniProtKB-KW"/>
</dbReference>
<dbReference type="GO" id="GO:0002949">
    <property type="term" value="P:tRNA threonylcarbamoyladenosine modification"/>
    <property type="evidence" value="ECO:0007669"/>
    <property type="project" value="UniProtKB-UniRule"/>
</dbReference>
<keyword evidence="4 7" id="KW-0408">Iron</keyword>
<dbReference type="NCBIfam" id="TIGR00329">
    <property type="entry name" value="gcp_kae1"/>
    <property type="match status" value="1"/>
</dbReference>
<dbReference type="HAMAP" id="MF_01445">
    <property type="entry name" value="TsaD"/>
    <property type="match status" value="1"/>
</dbReference>
<evidence type="ECO:0000256" key="1">
    <source>
        <dbReference type="ARBA" id="ARBA00022679"/>
    </source>
</evidence>